<name>A0A1D9P1U3_9FIRM</name>
<dbReference type="AlphaFoldDB" id="A0A1D9P1U3"/>
<evidence type="ECO:0000313" key="3">
    <source>
        <dbReference type="EMBL" id="AOZ96472.1"/>
    </source>
</evidence>
<evidence type="ECO:0000313" key="4">
    <source>
        <dbReference type="Proteomes" id="UP000179284"/>
    </source>
</evidence>
<dbReference type="SUPFAM" id="SSF158791">
    <property type="entry name" value="MgtE N-terminal domain-like"/>
    <property type="match status" value="1"/>
</dbReference>
<accession>A0A1D9P1U3</accession>
<dbReference type="RefSeq" id="WP_083385833.1">
    <property type="nucleotide sequence ID" value="NZ_CP017831.1"/>
</dbReference>
<evidence type="ECO:0008006" key="5">
    <source>
        <dbReference type="Google" id="ProtNLM"/>
    </source>
</evidence>
<feature type="region of interest" description="Disordered" evidence="1">
    <location>
        <begin position="1"/>
        <end position="43"/>
    </location>
</feature>
<dbReference type="KEGG" id="bhu:bhn_I1439"/>
<evidence type="ECO:0000256" key="2">
    <source>
        <dbReference type="SAM" id="Phobius"/>
    </source>
</evidence>
<protein>
    <recommendedName>
        <fullName evidence="5">MgtE intracellular N domain-containing protein</fullName>
    </recommendedName>
</protein>
<dbReference type="OrthoDB" id="1766808at2"/>
<organism evidence="3 4">
    <name type="scientific">Butyrivibrio hungatei</name>
    <dbReference type="NCBI Taxonomy" id="185008"/>
    <lineage>
        <taxon>Bacteria</taxon>
        <taxon>Bacillati</taxon>
        <taxon>Bacillota</taxon>
        <taxon>Clostridia</taxon>
        <taxon>Lachnospirales</taxon>
        <taxon>Lachnospiraceae</taxon>
        <taxon>Butyrivibrio</taxon>
    </lineage>
</organism>
<keyword evidence="2" id="KW-1133">Transmembrane helix</keyword>
<gene>
    <name evidence="3" type="ORF">bhn_I1439</name>
</gene>
<dbReference type="EMBL" id="CP017831">
    <property type="protein sequence ID" value="AOZ96472.1"/>
    <property type="molecule type" value="Genomic_DNA"/>
</dbReference>
<keyword evidence="2" id="KW-0472">Membrane</keyword>
<evidence type="ECO:0000256" key="1">
    <source>
        <dbReference type="SAM" id="MobiDB-lite"/>
    </source>
</evidence>
<reference evidence="4" key="1">
    <citation type="submission" date="2016-10" db="EMBL/GenBank/DDBJ databases">
        <title>The complete genome sequence of the rumen bacterium Butyrivibrio hungatei MB2003.</title>
        <authorList>
            <person name="Palevich N."/>
            <person name="Kelly W.J."/>
            <person name="Leahy S.C."/>
            <person name="Altermann E."/>
            <person name="Rakonjac J."/>
            <person name="Attwood G.T."/>
        </authorList>
    </citation>
    <scope>NUCLEOTIDE SEQUENCE [LARGE SCALE GENOMIC DNA]</scope>
    <source>
        <strain evidence="4">MB2003</strain>
    </source>
</reference>
<proteinExistence type="predicted"/>
<feature type="compositionally biased region" description="Basic and acidic residues" evidence="1">
    <location>
        <begin position="11"/>
        <end position="26"/>
    </location>
</feature>
<keyword evidence="4" id="KW-1185">Reference proteome</keyword>
<feature type="compositionally biased region" description="Basic and acidic residues" evidence="1">
    <location>
        <begin position="34"/>
        <end position="43"/>
    </location>
</feature>
<feature type="transmembrane region" description="Helical" evidence="2">
    <location>
        <begin position="60"/>
        <end position="81"/>
    </location>
</feature>
<dbReference type="Proteomes" id="UP000179284">
    <property type="component" value="Chromosome I"/>
</dbReference>
<sequence>MADNSMMTPMDDPKAAKKKLADEKKEYRKKLREQRKEQKEKEAEFAERTAEINGDDAGGLATLIITFLIILIWLAIMALLVKLDVGHFGSEILAPLLRDIPYVNIILPDGSISTDSSETPVDFSNAESSASGINSMEEANAYIKRLEQALQSEMELNSSYASSIEKLETEVARLEPFEKQQKEFYEEKANFYNSIVYGDYAPDASAYASYYEMIDPDNAAEIYRKVVQGEYDDAAIKAFATTYSGMKAKKAAAIFDEMVAENQIELVSRILAQMSVENRGDILAAMKEENAAKLTQLLEPTSLEQKSTKVTG</sequence>
<keyword evidence="2" id="KW-0812">Transmembrane</keyword>